<evidence type="ECO:0000256" key="1">
    <source>
        <dbReference type="SAM" id="MobiDB-lite"/>
    </source>
</evidence>
<keyword evidence="4" id="KW-1185">Reference proteome</keyword>
<protein>
    <recommendedName>
        <fullName evidence="2">Ribosome maturation protein SDO1/SBDS N-terminal domain-containing protein</fullName>
    </recommendedName>
</protein>
<accession>A0A067TY97</accession>
<feature type="compositionally biased region" description="Polar residues" evidence="1">
    <location>
        <begin position="99"/>
        <end position="113"/>
    </location>
</feature>
<dbReference type="HOGENOM" id="CLU_137480_0_0_1"/>
<evidence type="ECO:0000313" key="3">
    <source>
        <dbReference type="EMBL" id="KDR84003.1"/>
    </source>
</evidence>
<dbReference type="OrthoDB" id="2567806at2759"/>
<feature type="region of interest" description="Disordered" evidence="1">
    <location>
        <begin position="90"/>
        <end position="122"/>
    </location>
</feature>
<gene>
    <name evidence="3" type="ORF">GALMADRAFT_236570</name>
</gene>
<dbReference type="Proteomes" id="UP000027222">
    <property type="component" value="Unassembled WGS sequence"/>
</dbReference>
<evidence type="ECO:0000259" key="2">
    <source>
        <dbReference type="Pfam" id="PF01172"/>
    </source>
</evidence>
<dbReference type="Gene3D" id="3.30.1250.10">
    <property type="entry name" value="Ribosome maturation protein SBDS, N-terminal domain"/>
    <property type="match status" value="1"/>
</dbReference>
<organism evidence="3 4">
    <name type="scientific">Galerina marginata (strain CBS 339.88)</name>
    <dbReference type="NCBI Taxonomy" id="685588"/>
    <lineage>
        <taxon>Eukaryota</taxon>
        <taxon>Fungi</taxon>
        <taxon>Dikarya</taxon>
        <taxon>Basidiomycota</taxon>
        <taxon>Agaricomycotina</taxon>
        <taxon>Agaricomycetes</taxon>
        <taxon>Agaricomycetidae</taxon>
        <taxon>Agaricales</taxon>
        <taxon>Agaricineae</taxon>
        <taxon>Strophariaceae</taxon>
        <taxon>Galerina</taxon>
    </lineage>
</organism>
<name>A0A067TY97_GALM3</name>
<sequence>MAPTLMKVIYKPNTQSTEEYSIIVNPEEYKKWKDGDTTIPLAEVVDSFTIFHSDQGSQGILRQPSNQQLDSDFGTHKDIDVVEFMLKNGKEQRGEGLGQTASTNVTRGSNITDTRSKGLRGI</sequence>
<dbReference type="STRING" id="685588.A0A067TY97"/>
<feature type="domain" description="Ribosome maturation protein SDO1/SBDS N-terminal" evidence="2">
    <location>
        <begin position="6"/>
        <end position="95"/>
    </location>
</feature>
<dbReference type="Pfam" id="PF01172">
    <property type="entry name" value="SBDS_N"/>
    <property type="match status" value="1"/>
</dbReference>
<reference evidence="4" key="1">
    <citation type="journal article" date="2014" name="Proc. Natl. Acad. Sci. U.S.A.">
        <title>Extensive sampling of basidiomycete genomes demonstrates inadequacy of the white-rot/brown-rot paradigm for wood decay fungi.</title>
        <authorList>
            <person name="Riley R."/>
            <person name="Salamov A.A."/>
            <person name="Brown D.W."/>
            <person name="Nagy L.G."/>
            <person name="Floudas D."/>
            <person name="Held B.W."/>
            <person name="Levasseur A."/>
            <person name="Lombard V."/>
            <person name="Morin E."/>
            <person name="Otillar R."/>
            <person name="Lindquist E.A."/>
            <person name="Sun H."/>
            <person name="LaButti K.M."/>
            <person name="Schmutz J."/>
            <person name="Jabbour D."/>
            <person name="Luo H."/>
            <person name="Baker S.E."/>
            <person name="Pisabarro A.G."/>
            <person name="Walton J.D."/>
            <person name="Blanchette R.A."/>
            <person name="Henrissat B."/>
            <person name="Martin F."/>
            <person name="Cullen D."/>
            <person name="Hibbett D.S."/>
            <person name="Grigoriev I.V."/>
        </authorList>
    </citation>
    <scope>NUCLEOTIDE SEQUENCE [LARGE SCALE GENOMIC DNA]</scope>
    <source>
        <strain evidence="4">CBS 339.88</strain>
    </source>
</reference>
<dbReference type="InterPro" id="IPR019783">
    <property type="entry name" value="SDO1/SBDS_N"/>
</dbReference>
<dbReference type="EMBL" id="KL142368">
    <property type="protein sequence ID" value="KDR84003.1"/>
    <property type="molecule type" value="Genomic_DNA"/>
</dbReference>
<dbReference type="AlphaFoldDB" id="A0A067TY97"/>
<dbReference type="SUPFAM" id="SSF89895">
    <property type="entry name" value="FYSH domain"/>
    <property type="match status" value="1"/>
</dbReference>
<evidence type="ECO:0000313" key="4">
    <source>
        <dbReference type="Proteomes" id="UP000027222"/>
    </source>
</evidence>
<proteinExistence type="predicted"/>
<dbReference type="InterPro" id="IPR036786">
    <property type="entry name" value="Ribosome_mat_SBDS_N_sf"/>
</dbReference>